<dbReference type="InterPro" id="IPR018490">
    <property type="entry name" value="cNMP-bd_dom_sf"/>
</dbReference>
<dbReference type="SUPFAM" id="SSF51206">
    <property type="entry name" value="cAMP-binding domain-like"/>
    <property type="match status" value="1"/>
</dbReference>
<dbReference type="InterPro" id="IPR050397">
    <property type="entry name" value="Env_Response_Regulators"/>
</dbReference>
<dbReference type="GO" id="GO:0003677">
    <property type="term" value="F:DNA binding"/>
    <property type="evidence" value="ECO:0007669"/>
    <property type="project" value="UniProtKB-KW"/>
</dbReference>
<evidence type="ECO:0000259" key="5">
    <source>
        <dbReference type="PROSITE" id="PS51063"/>
    </source>
</evidence>
<name>A0A0K2LEW1_9LACO</name>
<dbReference type="Gene3D" id="2.60.120.10">
    <property type="entry name" value="Jelly Rolls"/>
    <property type="match status" value="1"/>
</dbReference>
<gene>
    <name evidence="6" type="ORF">JP39_10330</name>
</gene>
<dbReference type="Pfam" id="PF13545">
    <property type="entry name" value="HTH_Crp_2"/>
    <property type="match status" value="1"/>
</dbReference>
<proteinExistence type="predicted"/>
<dbReference type="CDD" id="cd00038">
    <property type="entry name" value="CAP_ED"/>
    <property type="match status" value="1"/>
</dbReference>
<dbReference type="GO" id="GO:0005829">
    <property type="term" value="C:cytosol"/>
    <property type="evidence" value="ECO:0007669"/>
    <property type="project" value="TreeGrafter"/>
</dbReference>
<dbReference type="InterPro" id="IPR012318">
    <property type="entry name" value="HTH_CRP"/>
</dbReference>
<sequence>MAHDPIKCVEQVSIFKGAPKSVIEALARVSVHQKKIVAGQMIYSAGEPNDRLMIVDSGRVRVYSYADDDRERTLYMLRSREVDLTGALFTNHEHHNFAQAAEPTEICYLKQSAFKDVLKEYPEMALSLVDVLGERLTSLEQRDVTDTLLTSRERLYNYLLELRSQFGNQTYKLPVTKKELAQYLGITPETLSRQLKQLVAEDKIKLDRREFTIL</sequence>
<dbReference type="Proteomes" id="UP000061546">
    <property type="component" value="Chromosome"/>
</dbReference>
<reference evidence="6 7" key="1">
    <citation type="submission" date="2015-08" db="EMBL/GenBank/DDBJ databases">
        <title>Genomic sequence of Lactobacillus heilongjiangensis DSM 28069, isolated from Chinese traditional pickle.</title>
        <authorList>
            <person name="Jiang X."/>
            <person name="Zheng B."/>
            <person name="Cheng H."/>
        </authorList>
    </citation>
    <scope>NUCLEOTIDE SEQUENCE [LARGE SCALE GENOMIC DNA]</scope>
    <source>
        <strain evidence="6 7">DSM 28069</strain>
    </source>
</reference>
<dbReference type="Gene3D" id="1.10.10.10">
    <property type="entry name" value="Winged helix-like DNA-binding domain superfamily/Winged helix DNA-binding domain"/>
    <property type="match status" value="1"/>
</dbReference>
<dbReference type="InterPro" id="IPR036390">
    <property type="entry name" value="WH_DNA-bd_sf"/>
</dbReference>
<evidence type="ECO:0000313" key="7">
    <source>
        <dbReference type="Proteomes" id="UP000061546"/>
    </source>
</evidence>
<protein>
    <recommendedName>
        <fullName evidence="8">Crp/Fnr family transcriptional regulator</fullName>
    </recommendedName>
</protein>
<dbReference type="InterPro" id="IPR014710">
    <property type="entry name" value="RmlC-like_jellyroll"/>
</dbReference>
<dbReference type="STRING" id="1074467.JP39_10330"/>
<dbReference type="InterPro" id="IPR000595">
    <property type="entry name" value="cNMP-bd_dom"/>
</dbReference>
<evidence type="ECO:0000256" key="3">
    <source>
        <dbReference type="ARBA" id="ARBA00023163"/>
    </source>
</evidence>
<evidence type="ECO:0000256" key="2">
    <source>
        <dbReference type="ARBA" id="ARBA00023125"/>
    </source>
</evidence>
<evidence type="ECO:0000313" key="6">
    <source>
        <dbReference type="EMBL" id="ALB29718.1"/>
    </source>
</evidence>
<dbReference type="AlphaFoldDB" id="A0A0K2LEW1"/>
<accession>A0A0K2LEW1</accession>
<dbReference type="PRINTS" id="PR00034">
    <property type="entry name" value="HTHCRP"/>
</dbReference>
<dbReference type="InterPro" id="IPR036388">
    <property type="entry name" value="WH-like_DNA-bd_sf"/>
</dbReference>
<dbReference type="PROSITE" id="PS51063">
    <property type="entry name" value="HTH_CRP_2"/>
    <property type="match status" value="1"/>
</dbReference>
<dbReference type="RefSeq" id="WP_041501146.1">
    <property type="nucleotide sequence ID" value="NZ_BJDV01000005.1"/>
</dbReference>
<keyword evidence="7" id="KW-1185">Reference proteome</keyword>
<keyword evidence="3" id="KW-0804">Transcription</keyword>
<dbReference type="GO" id="GO:0003700">
    <property type="term" value="F:DNA-binding transcription factor activity"/>
    <property type="evidence" value="ECO:0007669"/>
    <property type="project" value="TreeGrafter"/>
</dbReference>
<keyword evidence="2" id="KW-0238">DNA-binding</keyword>
<evidence type="ECO:0000256" key="1">
    <source>
        <dbReference type="ARBA" id="ARBA00023015"/>
    </source>
</evidence>
<dbReference type="PROSITE" id="PS50042">
    <property type="entry name" value="CNMP_BINDING_3"/>
    <property type="match status" value="1"/>
</dbReference>
<dbReference type="SMART" id="SM00100">
    <property type="entry name" value="cNMP"/>
    <property type="match status" value="1"/>
</dbReference>
<feature type="domain" description="HTH crp-type" evidence="5">
    <location>
        <begin position="149"/>
        <end position="214"/>
    </location>
</feature>
<dbReference type="PANTHER" id="PTHR24567:SF74">
    <property type="entry name" value="HTH-TYPE TRANSCRIPTIONAL REGULATOR ARCR"/>
    <property type="match status" value="1"/>
</dbReference>
<keyword evidence="1" id="KW-0805">Transcription regulation</keyword>
<evidence type="ECO:0000259" key="4">
    <source>
        <dbReference type="PROSITE" id="PS50042"/>
    </source>
</evidence>
<organism evidence="6 7">
    <name type="scientific">Companilactobacillus heilongjiangensis</name>
    <dbReference type="NCBI Taxonomy" id="1074467"/>
    <lineage>
        <taxon>Bacteria</taxon>
        <taxon>Bacillati</taxon>
        <taxon>Bacillota</taxon>
        <taxon>Bacilli</taxon>
        <taxon>Lactobacillales</taxon>
        <taxon>Lactobacillaceae</taxon>
        <taxon>Companilactobacillus</taxon>
    </lineage>
</organism>
<dbReference type="SUPFAM" id="SSF46785">
    <property type="entry name" value="Winged helix' DNA-binding domain"/>
    <property type="match status" value="1"/>
</dbReference>
<dbReference type="PANTHER" id="PTHR24567">
    <property type="entry name" value="CRP FAMILY TRANSCRIPTIONAL REGULATORY PROTEIN"/>
    <property type="match status" value="1"/>
</dbReference>
<dbReference type="Pfam" id="PF00027">
    <property type="entry name" value="cNMP_binding"/>
    <property type="match status" value="1"/>
</dbReference>
<evidence type="ECO:0008006" key="8">
    <source>
        <dbReference type="Google" id="ProtNLM"/>
    </source>
</evidence>
<dbReference type="SMART" id="SM00419">
    <property type="entry name" value="HTH_CRP"/>
    <property type="match status" value="1"/>
</dbReference>
<dbReference type="KEGG" id="lhi:JP39_10330"/>
<dbReference type="EMBL" id="CP012559">
    <property type="protein sequence ID" value="ALB29718.1"/>
    <property type="molecule type" value="Genomic_DNA"/>
</dbReference>
<feature type="domain" description="Cyclic nucleotide-binding" evidence="4">
    <location>
        <begin position="14"/>
        <end position="135"/>
    </location>
</feature>
<dbReference type="OrthoDB" id="9798104at2"/>